<evidence type="ECO:0008006" key="3">
    <source>
        <dbReference type="Google" id="ProtNLM"/>
    </source>
</evidence>
<accession>A0A1F4NPT0</accession>
<dbReference type="InterPro" id="IPR008930">
    <property type="entry name" value="Terpenoid_cyclase/PrenylTrfase"/>
</dbReference>
<dbReference type="Gene3D" id="1.50.10.20">
    <property type="match status" value="1"/>
</dbReference>
<proteinExistence type="predicted"/>
<dbReference type="Proteomes" id="UP000178085">
    <property type="component" value="Unassembled WGS sequence"/>
</dbReference>
<dbReference type="EMBL" id="METD01000001">
    <property type="protein sequence ID" value="OGB73461.1"/>
    <property type="molecule type" value="Genomic_DNA"/>
</dbReference>
<protein>
    <recommendedName>
        <fullName evidence="3">Squalene cyclase C-terminal domain-containing protein</fullName>
    </recommendedName>
</protein>
<sequence>MLTALQGAIEKGTDFLLASQESDGSWCADFGFRHGPAQAWTTAWVGNRLPKIFQSAHSNARKFLLSRRQPHPHYGSGWGYNDRVVSDLDSTLEVARFLHGWGDVVVDLNNLRDIQHTDGGFGTYTLADATALCPGKSVEGWVSSHPEIVTNLRKLTTLQANEPGAGDLLGTTEQYILSHVRENGYRNYWYWSPVTAATFAIESGIRLSQLPPLPISTSKSELDWEILHHPLVTAMAIIAITLMNDAKYDAVEKSLIDCLIGSQRIDGSWRALPILGVPYHDSVDPRYVQHINADYKKPLLTTSSVVNALMLFRSKMVA</sequence>
<dbReference type="AlphaFoldDB" id="A0A1F4NPT0"/>
<evidence type="ECO:0000313" key="1">
    <source>
        <dbReference type="EMBL" id="OGB73461.1"/>
    </source>
</evidence>
<name>A0A1F4NPT0_UNCK3</name>
<dbReference type="SUPFAM" id="SSF48239">
    <property type="entry name" value="Terpenoid cyclases/Protein prenyltransferases"/>
    <property type="match status" value="1"/>
</dbReference>
<gene>
    <name evidence="1" type="ORF">A3K51_01190</name>
</gene>
<reference evidence="1 2" key="1">
    <citation type="journal article" date="2016" name="Nat. Commun.">
        <title>Thousands of microbial genomes shed light on interconnected biogeochemical processes in an aquifer system.</title>
        <authorList>
            <person name="Anantharaman K."/>
            <person name="Brown C.T."/>
            <person name="Hug L.A."/>
            <person name="Sharon I."/>
            <person name="Castelle C.J."/>
            <person name="Probst A.J."/>
            <person name="Thomas B.C."/>
            <person name="Singh A."/>
            <person name="Wilkins M.J."/>
            <person name="Karaoz U."/>
            <person name="Brodie E.L."/>
            <person name="Williams K.H."/>
            <person name="Hubbard S.S."/>
            <person name="Banfield J.F."/>
        </authorList>
    </citation>
    <scope>NUCLEOTIDE SEQUENCE [LARGE SCALE GENOMIC DNA]</scope>
</reference>
<comment type="caution">
    <text evidence="1">The sequence shown here is derived from an EMBL/GenBank/DDBJ whole genome shotgun (WGS) entry which is preliminary data.</text>
</comment>
<evidence type="ECO:0000313" key="2">
    <source>
        <dbReference type="Proteomes" id="UP000178085"/>
    </source>
</evidence>
<organism evidence="1 2">
    <name type="scientific">candidate division Kazan bacterium RIFCSPLOWO2_01_FULL_45_19</name>
    <dbReference type="NCBI Taxonomy" id="1798538"/>
    <lineage>
        <taxon>Bacteria</taxon>
        <taxon>Bacteria division Kazan-3B-28</taxon>
    </lineage>
</organism>